<evidence type="ECO:0000256" key="1">
    <source>
        <dbReference type="PROSITE-ProRule" id="PRU00122"/>
    </source>
</evidence>
<comment type="caution">
    <text evidence="1">Lacks conserved residue(s) required for the propagation of feature annotation.</text>
</comment>
<reference evidence="3" key="1">
    <citation type="submission" date="2017-02" db="UniProtKB">
        <authorList>
            <consortium name="WormBaseParasite"/>
        </authorList>
    </citation>
    <scope>IDENTIFICATION</scope>
</reference>
<dbReference type="InterPro" id="IPR013320">
    <property type="entry name" value="ConA-like_dom_sf"/>
</dbReference>
<dbReference type="InterPro" id="IPR001791">
    <property type="entry name" value="Laminin_G"/>
</dbReference>
<dbReference type="Pfam" id="PF02210">
    <property type="entry name" value="Laminin_G_2"/>
    <property type="match status" value="1"/>
</dbReference>
<protein>
    <submittedName>
        <fullName evidence="3">LAM_G_DOMAIN domain-containing protein</fullName>
    </submittedName>
</protein>
<evidence type="ECO:0000259" key="2">
    <source>
        <dbReference type="PROSITE" id="PS50025"/>
    </source>
</evidence>
<feature type="domain" description="Laminin G" evidence="2">
    <location>
        <begin position="34"/>
        <end position="174"/>
    </location>
</feature>
<dbReference type="PROSITE" id="PS50025">
    <property type="entry name" value="LAM_G_DOMAIN"/>
    <property type="match status" value="1"/>
</dbReference>
<evidence type="ECO:0000313" key="3">
    <source>
        <dbReference type="WBParaSite" id="BTMF_0000524501-mRNA-1"/>
    </source>
</evidence>
<dbReference type="Gene3D" id="2.60.120.200">
    <property type="match status" value="1"/>
</dbReference>
<proteinExistence type="predicted"/>
<dbReference type="STRING" id="42155.A0A0R3QFU7"/>
<accession>A0A0R3QFU7</accession>
<name>A0A0R3QFU7_9BILA</name>
<dbReference type="AlphaFoldDB" id="A0A0R3QFU7"/>
<dbReference type="WBParaSite" id="BTMF_0000524501-mRNA-1">
    <property type="protein sequence ID" value="BTMF_0000524501-mRNA-1"/>
    <property type="gene ID" value="BTMF_0000524501"/>
</dbReference>
<sequence length="174" mass="19946">LCFSNSVCKLVNRTARCIQCRWHSHDTDSQCRLRSLSFGEDGGYIVLPLQITRMHWKLQFSIATVESNGVMLFAGNLSSDFLEVSLEDALIRGRFSLGYDIYEVRMDDWPENRVSDGKWHQITLDYYDNKLIISLDNCDAHIAMKYSNVTGYQKCAAEVIAKLPKKFVNIVKIP</sequence>
<dbReference type="CDD" id="cd00110">
    <property type="entry name" value="LamG"/>
    <property type="match status" value="1"/>
</dbReference>
<organism evidence="3">
    <name type="scientific">Brugia timori</name>
    <dbReference type="NCBI Taxonomy" id="42155"/>
    <lineage>
        <taxon>Eukaryota</taxon>
        <taxon>Metazoa</taxon>
        <taxon>Ecdysozoa</taxon>
        <taxon>Nematoda</taxon>
        <taxon>Chromadorea</taxon>
        <taxon>Rhabditida</taxon>
        <taxon>Spirurina</taxon>
        <taxon>Spiruromorpha</taxon>
        <taxon>Filarioidea</taxon>
        <taxon>Onchocercidae</taxon>
        <taxon>Brugia</taxon>
    </lineage>
</organism>
<dbReference type="SUPFAM" id="SSF49899">
    <property type="entry name" value="Concanavalin A-like lectins/glucanases"/>
    <property type="match status" value="1"/>
</dbReference>